<comment type="caution">
    <text evidence="1">The sequence shown here is derived from an EMBL/GenBank/DDBJ whole genome shotgun (WGS) entry which is preliminary data.</text>
</comment>
<keyword evidence="2" id="KW-1185">Reference proteome</keyword>
<accession>A0ACC6S572</accession>
<keyword evidence="1" id="KW-0489">Methyltransferase</keyword>
<dbReference type="Proteomes" id="UP001439875">
    <property type="component" value="Unassembled WGS sequence"/>
</dbReference>
<name>A0ACC6S572_9BACI</name>
<dbReference type="EC" id="2.1.1.37" evidence="1"/>
<evidence type="ECO:0000313" key="2">
    <source>
        <dbReference type="Proteomes" id="UP001439875"/>
    </source>
</evidence>
<dbReference type="EMBL" id="JBBMEW010000001">
    <property type="protein sequence ID" value="MEQ2525145.1"/>
    <property type="molecule type" value="Genomic_DNA"/>
</dbReference>
<protein>
    <submittedName>
        <fullName evidence="1">DNA (Cytosine-5-)-methyltransferase</fullName>
        <ecNumber evidence="1">2.1.1.37</ecNumber>
    </submittedName>
</protein>
<proteinExistence type="predicted"/>
<organism evidence="1 2">
    <name type="scientific">Robertmurraya yapensis</name>
    <name type="common">ex Hitch et al 2024</name>
    <dbReference type="NCBI Taxonomy" id="3133160"/>
    <lineage>
        <taxon>Bacteria</taxon>
        <taxon>Bacillati</taxon>
        <taxon>Bacillota</taxon>
        <taxon>Bacilli</taxon>
        <taxon>Bacillales</taxon>
        <taxon>Bacillaceae</taxon>
        <taxon>Robertmurraya</taxon>
    </lineage>
</organism>
<sequence length="350" mass="39725">MKVVSLFSGCGGSDLGIVGNFEYMGNKYAKLPFEIVFANDIDRKALNTYEHNFGLGHVVCEDIRNIPSSEVPEHDLLVGGFPCQSFSTVNPTKDPYDERANLYKEMVRILKDKQPKFFIAENVKGFMTLKKGAIFKRVCEEFNNSGYNLTAELINSADYGVPQKRQRVFIIGVRKDLGKNYLFPKTTHSETGKNETKKWEPLKKVIDSLIPDDPKYYFSEKAVQGMKNAKNNMKRGLWQDLNGPCLTITSHLAKVSLNSRDPVLLVDPERELYRRFTPREAARIQSFPDSFEFVGSQADAYRQIGNAIAPVTMWHLANALVEQFSEIPGNIQDYLDITLNINDDQFELAL</sequence>
<reference evidence="1" key="1">
    <citation type="submission" date="2024-03" db="EMBL/GenBank/DDBJ databases">
        <title>Human intestinal bacterial collection.</title>
        <authorList>
            <person name="Pauvert C."/>
            <person name="Hitch T.C.A."/>
            <person name="Clavel T."/>
        </authorList>
    </citation>
    <scope>NUCLEOTIDE SEQUENCE</scope>
    <source>
        <strain evidence="1">CLA-AA-H227</strain>
    </source>
</reference>
<keyword evidence="1" id="KW-0808">Transferase</keyword>
<evidence type="ECO:0000313" key="1">
    <source>
        <dbReference type="EMBL" id="MEQ2525145.1"/>
    </source>
</evidence>
<gene>
    <name evidence="1" type="primary">dcm</name>
    <name evidence="1" type="ORF">WMO40_00415</name>
</gene>